<dbReference type="STRING" id="574651.SAMN04487968_105225"/>
<accession>A0A1I1IIN3</accession>
<dbReference type="EMBL" id="FOLB01000005">
    <property type="protein sequence ID" value="SFC33643.1"/>
    <property type="molecule type" value="Genomic_DNA"/>
</dbReference>
<organism evidence="5 6">
    <name type="scientific">Nocardioides terrae</name>
    <dbReference type="NCBI Taxonomy" id="574651"/>
    <lineage>
        <taxon>Bacteria</taxon>
        <taxon>Bacillati</taxon>
        <taxon>Actinomycetota</taxon>
        <taxon>Actinomycetes</taxon>
        <taxon>Propionibacteriales</taxon>
        <taxon>Nocardioidaceae</taxon>
        <taxon>Nocardioides</taxon>
    </lineage>
</organism>
<evidence type="ECO:0000256" key="2">
    <source>
        <dbReference type="ARBA" id="ARBA00022679"/>
    </source>
</evidence>
<evidence type="ECO:0000256" key="1">
    <source>
        <dbReference type="ARBA" id="ARBA00022676"/>
    </source>
</evidence>
<feature type="domain" description="Glycosyl transferase family 1" evidence="3">
    <location>
        <begin position="218"/>
        <end position="383"/>
    </location>
</feature>
<dbReference type="Pfam" id="PF13439">
    <property type="entry name" value="Glyco_transf_4"/>
    <property type="match status" value="1"/>
</dbReference>
<dbReference type="InterPro" id="IPR028098">
    <property type="entry name" value="Glyco_trans_4-like_N"/>
</dbReference>
<feature type="domain" description="Glycosyltransferase subfamily 4-like N-terminal" evidence="4">
    <location>
        <begin position="22"/>
        <end position="196"/>
    </location>
</feature>
<keyword evidence="6" id="KW-1185">Reference proteome</keyword>
<dbReference type="SUPFAM" id="SSF53756">
    <property type="entry name" value="UDP-Glycosyltransferase/glycogen phosphorylase"/>
    <property type="match status" value="1"/>
</dbReference>
<dbReference type="PANTHER" id="PTHR12526">
    <property type="entry name" value="GLYCOSYLTRANSFERASE"/>
    <property type="match status" value="1"/>
</dbReference>
<dbReference type="GO" id="GO:0016757">
    <property type="term" value="F:glycosyltransferase activity"/>
    <property type="evidence" value="ECO:0007669"/>
    <property type="project" value="UniProtKB-KW"/>
</dbReference>
<name>A0A1I1IIN3_9ACTN</name>
<evidence type="ECO:0000259" key="4">
    <source>
        <dbReference type="Pfam" id="PF13439"/>
    </source>
</evidence>
<keyword evidence="2 5" id="KW-0808">Transferase</keyword>
<dbReference type="RefSeq" id="WP_091122710.1">
    <property type="nucleotide sequence ID" value="NZ_FOLB01000005.1"/>
</dbReference>
<dbReference type="Pfam" id="PF00534">
    <property type="entry name" value="Glycos_transf_1"/>
    <property type="match status" value="1"/>
</dbReference>
<dbReference type="Proteomes" id="UP000198832">
    <property type="component" value="Unassembled WGS sequence"/>
</dbReference>
<dbReference type="OrthoDB" id="9809227at2"/>
<dbReference type="PANTHER" id="PTHR12526:SF635">
    <property type="entry name" value="GLYCOSYL TRANSFERASE GROUP 1"/>
    <property type="match status" value="1"/>
</dbReference>
<sequence length="417" mass="44792">MRISLVSEHANPLAALGGADAGGQNVHVAALAAGLARRGHDVVVHTRRDNVSAPERLSTSDGYVVHHVLAGPPTDVPKDEMLPLMTEFGQRLGDTWRVDPPDVVHAHFWMSGLASVAGVVGTDIPVLQTFHALGSVKRRHQGRLDTSPPGRVGLERRLCREVDRVIATCRDEVDELAALGMPACRADVIPCGVDTSLFTPGPRASERAAVGGSDRARERQRLVVVGRLVTRKGIGNAIEALARLRHDGRDVELVIAGGPAGSALDVDPEVERLRELAERLRVTDRVVFLGGLARADVPDLMRSADVVVTVPWYEPFGIVPLEAMACGRPVVGSAVGGLLDTIVPGGTGELVPPRDPEALADVLGELLDDPERRRRYGEAGRERAVSLYDWSNVVARTEAVYEEVVRGRAISEKEIAR</sequence>
<dbReference type="AlphaFoldDB" id="A0A1I1IIN3"/>
<evidence type="ECO:0000313" key="5">
    <source>
        <dbReference type="EMBL" id="SFC33643.1"/>
    </source>
</evidence>
<evidence type="ECO:0000313" key="6">
    <source>
        <dbReference type="Proteomes" id="UP000198832"/>
    </source>
</evidence>
<reference evidence="5 6" key="1">
    <citation type="submission" date="2016-10" db="EMBL/GenBank/DDBJ databases">
        <authorList>
            <person name="de Groot N.N."/>
        </authorList>
    </citation>
    <scope>NUCLEOTIDE SEQUENCE [LARGE SCALE GENOMIC DNA]</scope>
    <source>
        <strain evidence="5 6">CGMCC 1.7056</strain>
    </source>
</reference>
<proteinExistence type="predicted"/>
<dbReference type="InterPro" id="IPR001296">
    <property type="entry name" value="Glyco_trans_1"/>
</dbReference>
<protein>
    <submittedName>
        <fullName evidence="5">Glycosyltransferase involved in cell wall bisynthesis</fullName>
    </submittedName>
</protein>
<dbReference type="Gene3D" id="3.40.50.2000">
    <property type="entry name" value="Glycogen Phosphorylase B"/>
    <property type="match status" value="2"/>
</dbReference>
<evidence type="ECO:0000259" key="3">
    <source>
        <dbReference type="Pfam" id="PF00534"/>
    </source>
</evidence>
<gene>
    <name evidence="5" type="ORF">SAMN04487968_105225</name>
</gene>
<keyword evidence="1" id="KW-0328">Glycosyltransferase</keyword>